<dbReference type="InterPro" id="IPR036291">
    <property type="entry name" value="NAD(P)-bd_dom_sf"/>
</dbReference>
<evidence type="ECO:0000313" key="9">
    <source>
        <dbReference type="EMBL" id="RXK55861.1"/>
    </source>
</evidence>
<dbReference type="Gene3D" id="3.90.25.10">
    <property type="entry name" value="UDP-galactose 4-epimerase, domain 1"/>
    <property type="match status" value="1"/>
</dbReference>
<dbReference type="InterPro" id="IPR016040">
    <property type="entry name" value="NAD(P)-bd_dom"/>
</dbReference>
<keyword evidence="10" id="KW-1185">Reference proteome</keyword>
<comment type="caution">
    <text evidence="7">Lacks conserved residue(s) required for the propagation of feature annotation.</text>
</comment>
<dbReference type="SUPFAM" id="SSF51735">
    <property type="entry name" value="NAD(P)-binding Rossmann-fold domains"/>
    <property type="match status" value="1"/>
</dbReference>
<evidence type="ECO:0000259" key="8">
    <source>
        <dbReference type="Pfam" id="PF16363"/>
    </source>
</evidence>
<evidence type="ECO:0000256" key="1">
    <source>
        <dbReference type="ARBA" id="ARBA00000188"/>
    </source>
</evidence>
<dbReference type="Proteomes" id="UP000290218">
    <property type="component" value="Unassembled WGS sequence"/>
</dbReference>
<proteinExistence type="inferred from homology"/>
<gene>
    <name evidence="7 9" type="primary">gmd</name>
    <name evidence="9" type="ORF">ESB00_08250</name>
</gene>
<reference evidence="9 10" key="1">
    <citation type="submission" date="2019-01" db="EMBL/GenBank/DDBJ databases">
        <title>Lacunisphaera sp. strain TWA-58.</title>
        <authorList>
            <person name="Chen W.-M."/>
        </authorList>
    </citation>
    <scope>NUCLEOTIDE SEQUENCE [LARGE SCALE GENOMIC DNA]</scope>
    <source>
        <strain evidence="9 10">TWA-58</strain>
    </source>
</reference>
<dbReference type="RefSeq" id="WP_129047227.1">
    <property type="nucleotide sequence ID" value="NZ_SDHX01000001.1"/>
</dbReference>
<dbReference type="PANTHER" id="PTHR43715:SF1">
    <property type="entry name" value="GDP-MANNOSE 4,6 DEHYDRATASE"/>
    <property type="match status" value="1"/>
</dbReference>
<dbReference type="NCBIfam" id="TIGR01472">
    <property type="entry name" value="gmd"/>
    <property type="match status" value="1"/>
</dbReference>
<dbReference type="Gene3D" id="3.40.50.720">
    <property type="entry name" value="NAD(P)-binding Rossmann-like Domain"/>
    <property type="match status" value="1"/>
</dbReference>
<dbReference type="EC" id="4.2.1.47" evidence="4 7"/>
<protein>
    <recommendedName>
        <fullName evidence="4 7">GDP-mannose 4,6-dehydratase</fullName>
        <ecNumber evidence="4 7">4.2.1.47</ecNumber>
    </recommendedName>
    <alternativeName>
        <fullName evidence="7">GDP-D-mannose dehydratase</fullName>
    </alternativeName>
</protein>
<comment type="function">
    <text evidence="6 7">Catalyzes the conversion of GDP-D-mannose to GDP-4-dehydro-6-deoxy-D-mannose.</text>
</comment>
<dbReference type="GO" id="GO:0042351">
    <property type="term" value="P:'de novo' GDP-L-fucose biosynthetic process"/>
    <property type="evidence" value="ECO:0007669"/>
    <property type="project" value="TreeGrafter"/>
</dbReference>
<dbReference type="GO" id="GO:0070401">
    <property type="term" value="F:NADP+ binding"/>
    <property type="evidence" value="ECO:0007669"/>
    <property type="project" value="UniProtKB-UniRule"/>
</dbReference>
<dbReference type="AlphaFoldDB" id="A0A4Q1CAG6"/>
<dbReference type="GO" id="GO:0008446">
    <property type="term" value="F:GDP-mannose 4,6-dehydratase activity"/>
    <property type="evidence" value="ECO:0007669"/>
    <property type="project" value="UniProtKB-UniRule"/>
</dbReference>
<evidence type="ECO:0000256" key="5">
    <source>
        <dbReference type="ARBA" id="ARBA00023239"/>
    </source>
</evidence>
<feature type="domain" description="NAD(P)-binding" evidence="8">
    <location>
        <begin position="11"/>
        <end position="337"/>
    </location>
</feature>
<dbReference type="CDD" id="cd05260">
    <property type="entry name" value="GDP_MD_SDR_e"/>
    <property type="match status" value="1"/>
</dbReference>
<comment type="cofactor">
    <cofactor evidence="2 7">
        <name>NADP(+)</name>
        <dbReference type="ChEBI" id="CHEBI:58349"/>
    </cofactor>
</comment>
<evidence type="ECO:0000256" key="2">
    <source>
        <dbReference type="ARBA" id="ARBA00001937"/>
    </source>
</evidence>
<accession>A0A4Q1CAG6</accession>
<dbReference type="HAMAP" id="MF_00955">
    <property type="entry name" value="GDP_Man_dehydratase"/>
    <property type="match status" value="1"/>
</dbReference>
<dbReference type="EMBL" id="SDHX01000001">
    <property type="protein sequence ID" value="RXK55861.1"/>
    <property type="molecule type" value="Genomic_DNA"/>
</dbReference>
<dbReference type="PANTHER" id="PTHR43715">
    <property type="entry name" value="GDP-MANNOSE 4,6-DEHYDRATASE"/>
    <property type="match status" value="1"/>
</dbReference>
<dbReference type="OrthoDB" id="185679at2"/>
<evidence type="ECO:0000256" key="7">
    <source>
        <dbReference type="HAMAP-Rule" id="MF_00955"/>
    </source>
</evidence>
<keyword evidence="7" id="KW-0521">NADP</keyword>
<evidence type="ECO:0000313" key="10">
    <source>
        <dbReference type="Proteomes" id="UP000290218"/>
    </source>
</evidence>
<dbReference type="FunFam" id="3.40.50.720:FF:000924">
    <property type="entry name" value="GDP-mannose 4,6 dehydratase"/>
    <property type="match status" value="1"/>
</dbReference>
<feature type="active site" description="Nucleophile" evidence="7">
    <location>
        <position position="186"/>
    </location>
</feature>
<comment type="similarity">
    <text evidence="3 7">Belongs to the NAD(P)-dependent epimerase/dehydratase family. GDP-mannose 4,6-dehydratase subfamily.</text>
</comment>
<dbReference type="InterPro" id="IPR006368">
    <property type="entry name" value="GDP_Man_deHydtase"/>
</dbReference>
<dbReference type="Pfam" id="PF16363">
    <property type="entry name" value="GDP_Man_Dehyd"/>
    <property type="match status" value="1"/>
</dbReference>
<keyword evidence="5 7" id="KW-0456">Lyase</keyword>
<evidence type="ECO:0000256" key="6">
    <source>
        <dbReference type="ARBA" id="ARBA00059383"/>
    </source>
</evidence>
<sequence>MSRLSRQKTALILGITGQDGSYLAELLLGKGYNVHGVVRRASMFNRSRIEHLRAGAGRNRLTLHYSDLTDHTSLRRIVQKVAPREVYHLAGQSHVGLSFEIPEVTSEENATATLALLEILRDLAQPVRFYHAASSELFGAPDRAPQDESTPVNPVNPYGCAKAFAAQMCRVYRQAYGLFAVNGIAYNHESPRRGENFVTRKISLGAARIAAGQQKEIVLGNLDAKRDWGWAPEFVEVMWRSLQAGTARDYIFATGRATAVRDFAAAAFAELGLRLKFSGKGRAEIARRTDTGAIVLRVDPKFYRPIESTTLVGDARLARRKLGWQPATVGTDVARQMVRADFSALKA</sequence>
<organism evidence="9 10">
    <name type="scientific">Oleiharenicola lentus</name>
    <dbReference type="NCBI Taxonomy" id="2508720"/>
    <lineage>
        <taxon>Bacteria</taxon>
        <taxon>Pseudomonadati</taxon>
        <taxon>Verrucomicrobiota</taxon>
        <taxon>Opitutia</taxon>
        <taxon>Opitutales</taxon>
        <taxon>Opitutaceae</taxon>
        <taxon>Oleiharenicola</taxon>
    </lineage>
</organism>
<comment type="catalytic activity">
    <reaction evidence="1 7">
        <text>GDP-alpha-D-mannose = GDP-4-dehydro-alpha-D-rhamnose + H2O</text>
        <dbReference type="Rhea" id="RHEA:23820"/>
        <dbReference type="ChEBI" id="CHEBI:15377"/>
        <dbReference type="ChEBI" id="CHEBI:57527"/>
        <dbReference type="ChEBI" id="CHEBI:57964"/>
        <dbReference type="EC" id="4.2.1.47"/>
    </reaction>
</comment>
<evidence type="ECO:0000256" key="4">
    <source>
        <dbReference type="ARBA" id="ARBA00011989"/>
    </source>
</evidence>
<comment type="caution">
    <text evidence="9">The sequence shown here is derived from an EMBL/GenBank/DDBJ whole genome shotgun (WGS) entry which is preliminary data.</text>
</comment>
<name>A0A4Q1CAG6_9BACT</name>
<evidence type="ECO:0000256" key="3">
    <source>
        <dbReference type="ARBA" id="ARBA00009263"/>
    </source>
</evidence>